<evidence type="ECO:0000256" key="3">
    <source>
        <dbReference type="ARBA" id="ARBA00022679"/>
    </source>
</evidence>
<evidence type="ECO:0000256" key="1">
    <source>
        <dbReference type="ARBA" id="ARBA00006739"/>
    </source>
</evidence>
<reference evidence="5 6" key="1">
    <citation type="submission" date="2019-02" db="EMBL/GenBank/DDBJ databases">
        <title>Deep-cultivation of Planctomycetes and their phenomic and genomic characterization uncovers novel biology.</title>
        <authorList>
            <person name="Wiegand S."/>
            <person name="Jogler M."/>
            <person name="Boedeker C."/>
            <person name="Pinto D."/>
            <person name="Vollmers J."/>
            <person name="Rivas-Marin E."/>
            <person name="Kohn T."/>
            <person name="Peeters S.H."/>
            <person name="Heuer A."/>
            <person name="Rast P."/>
            <person name="Oberbeckmann S."/>
            <person name="Bunk B."/>
            <person name="Jeske O."/>
            <person name="Meyerdierks A."/>
            <person name="Storesund J.E."/>
            <person name="Kallscheuer N."/>
            <person name="Luecker S."/>
            <person name="Lage O.M."/>
            <person name="Pohl T."/>
            <person name="Merkel B.J."/>
            <person name="Hornburger P."/>
            <person name="Mueller R.-W."/>
            <person name="Bruemmer F."/>
            <person name="Labrenz M."/>
            <person name="Spormann A.M."/>
            <person name="Op den Camp H."/>
            <person name="Overmann J."/>
            <person name="Amann R."/>
            <person name="Jetten M.S.M."/>
            <person name="Mascher T."/>
            <person name="Medema M.H."/>
            <person name="Devos D.P."/>
            <person name="Kaster A.-K."/>
            <person name="Ovreas L."/>
            <person name="Rohde M."/>
            <person name="Galperin M.Y."/>
            <person name="Jogler C."/>
        </authorList>
    </citation>
    <scope>NUCLEOTIDE SEQUENCE [LARGE SCALE GENOMIC DNA]</scope>
    <source>
        <strain evidence="5 6">Pla110</strain>
    </source>
</reference>
<dbReference type="EMBL" id="CP036281">
    <property type="protein sequence ID" value="QDU78987.1"/>
    <property type="molecule type" value="Genomic_DNA"/>
</dbReference>
<dbReference type="PANTHER" id="PTHR43179:SF12">
    <property type="entry name" value="GALACTOFURANOSYLTRANSFERASE GLFT2"/>
    <property type="match status" value="1"/>
</dbReference>
<sequence>MMDSTLVIPQRGHIELTLDCLDSLRRVESKRWPVVVVDDGSTMEEVERFDRLKPPGVRLVTQFQAGVTAAWNLGALQVCTKAVLFINNDVLFRTPSVEAMLEPLNTKTARMTGVRYRIEPNVPVGSLNEELPEDETIRLLEGWALSCFVEDYYRIGGFDEQFQTYFSDTDFQLRMREEFGSSCLKAIGDIGLEHLGHRTAHLEPTHRQQWRRDRKLFRLKWKQVKNRSPDIAFTSGL</sequence>
<dbReference type="Pfam" id="PF00535">
    <property type="entry name" value="Glycos_transf_2"/>
    <property type="match status" value="1"/>
</dbReference>
<gene>
    <name evidence="5" type="ORF">Pla110_06910</name>
</gene>
<dbReference type="KEGG" id="plon:Pla110_06910"/>
<feature type="domain" description="Glycosyltransferase 2-like" evidence="4">
    <location>
        <begin position="7"/>
        <end position="130"/>
    </location>
</feature>
<accession>A0A518CIF8</accession>
<proteinExistence type="inferred from homology"/>
<dbReference type="RefSeq" id="WP_144993217.1">
    <property type="nucleotide sequence ID" value="NZ_CP036281.1"/>
</dbReference>
<keyword evidence="6" id="KW-1185">Reference proteome</keyword>
<dbReference type="OrthoDB" id="212063at2"/>
<name>A0A518CIF8_9PLAN</name>
<dbReference type="GO" id="GO:0016757">
    <property type="term" value="F:glycosyltransferase activity"/>
    <property type="evidence" value="ECO:0007669"/>
    <property type="project" value="UniProtKB-KW"/>
</dbReference>
<dbReference type="InterPro" id="IPR029044">
    <property type="entry name" value="Nucleotide-diphossugar_trans"/>
</dbReference>
<keyword evidence="2" id="KW-0328">Glycosyltransferase</keyword>
<evidence type="ECO:0000259" key="4">
    <source>
        <dbReference type="Pfam" id="PF00535"/>
    </source>
</evidence>
<protein>
    <submittedName>
        <fullName evidence="5">Glycosyl transferase family 2</fullName>
    </submittedName>
</protein>
<dbReference type="InterPro" id="IPR001173">
    <property type="entry name" value="Glyco_trans_2-like"/>
</dbReference>
<dbReference type="AlphaFoldDB" id="A0A518CIF8"/>
<dbReference type="SUPFAM" id="SSF53448">
    <property type="entry name" value="Nucleotide-diphospho-sugar transferases"/>
    <property type="match status" value="1"/>
</dbReference>
<evidence type="ECO:0000256" key="2">
    <source>
        <dbReference type="ARBA" id="ARBA00022676"/>
    </source>
</evidence>
<organism evidence="5 6">
    <name type="scientific">Polystyrenella longa</name>
    <dbReference type="NCBI Taxonomy" id="2528007"/>
    <lineage>
        <taxon>Bacteria</taxon>
        <taxon>Pseudomonadati</taxon>
        <taxon>Planctomycetota</taxon>
        <taxon>Planctomycetia</taxon>
        <taxon>Planctomycetales</taxon>
        <taxon>Planctomycetaceae</taxon>
        <taxon>Polystyrenella</taxon>
    </lineage>
</organism>
<dbReference type="PANTHER" id="PTHR43179">
    <property type="entry name" value="RHAMNOSYLTRANSFERASE WBBL"/>
    <property type="match status" value="1"/>
</dbReference>
<keyword evidence="3 5" id="KW-0808">Transferase</keyword>
<dbReference type="Proteomes" id="UP000317178">
    <property type="component" value="Chromosome"/>
</dbReference>
<evidence type="ECO:0000313" key="5">
    <source>
        <dbReference type="EMBL" id="QDU78987.1"/>
    </source>
</evidence>
<comment type="similarity">
    <text evidence="1">Belongs to the glycosyltransferase 2 family.</text>
</comment>
<dbReference type="Gene3D" id="3.90.550.10">
    <property type="entry name" value="Spore Coat Polysaccharide Biosynthesis Protein SpsA, Chain A"/>
    <property type="match status" value="1"/>
</dbReference>
<evidence type="ECO:0000313" key="6">
    <source>
        <dbReference type="Proteomes" id="UP000317178"/>
    </source>
</evidence>